<protein>
    <submittedName>
        <fullName evidence="2">Leucine-rich repeat protein</fullName>
    </submittedName>
</protein>
<accession>A0ABR6WR13</accession>
<name>A0ABR6WR13_9FIRM</name>
<keyword evidence="3" id="KW-1185">Reference proteome</keyword>
<proteinExistence type="predicted"/>
<dbReference type="Pfam" id="PF07538">
    <property type="entry name" value="ChW"/>
    <property type="match status" value="3"/>
</dbReference>
<comment type="subcellular location">
    <subcellularLocation>
        <location evidence="1">Cell envelope</location>
    </subcellularLocation>
</comment>
<evidence type="ECO:0000256" key="1">
    <source>
        <dbReference type="ARBA" id="ARBA00004196"/>
    </source>
</evidence>
<evidence type="ECO:0000313" key="2">
    <source>
        <dbReference type="EMBL" id="MBC3802937.1"/>
    </source>
</evidence>
<dbReference type="Pfam" id="PF13306">
    <property type="entry name" value="LRR_5"/>
    <property type="match status" value="1"/>
</dbReference>
<dbReference type="InterPro" id="IPR042229">
    <property type="entry name" value="Listeria/Bacterioides_rpt_sf"/>
</dbReference>
<dbReference type="SMART" id="SM00728">
    <property type="entry name" value="ChW"/>
    <property type="match status" value="3"/>
</dbReference>
<dbReference type="Gene3D" id="3.80.10.10">
    <property type="entry name" value="Ribonuclease Inhibitor"/>
    <property type="match status" value="1"/>
</dbReference>
<evidence type="ECO:0000313" key="3">
    <source>
        <dbReference type="Proteomes" id="UP000603234"/>
    </source>
</evidence>
<dbReference type="InterPro" id="IPR013378">
    <property type="entry name" value="InlB-like_B-rpt"/>
</dbReference>
<dbReference type="PANTHER" id="PTHR45661">
    <property type="entry name" value="SURFACE ANTIGEN"/>
    <property type="match status" value="1"/>
</dbReference>
<dbReference type="Gene3D" id="2.60.40.4270">
    <property type="entry name" value="Listeria-Bacteroides repeat domain"/>
    <property type="match status" value="1"/>
</dbReference>
<comment type="caution">
    <text evidence="2">The sequence shown here is derived from an EMBL/GenBank/DDBJ whole genome shotgun (WGS) entry which is preliminary data.</text>
</comment>
<dbReference type="Proteomes" id="UP000603234">
    <property type="component" value="Unassembled WGS sequence"/>
</dbReference>
<dbReference type="SUPFAM" id="SSF52058">
    <property type="entry name" value="L domain-like"/>
    <property type="match status" value="1"/>
</dbReference>
<dbReference type="InterPro" id="IPR026906">
    <property type="entry name" value="LRR_5"/>
</dbReference>
<dbReference type="InterPro" id="IPR006637">
    <property type="entry name" value="ChW"/>
</dbReference>
<reference evidence="2 3" key="1">
    <citation type="journal article" date="2020" name="mSystems">
        <title>Defining Genomic and Predicted Metabolic Features of the Acetobacterium Genus.</title>
        <authorList>
            <person name="Ross D.E."/>
            <person name="Marshall C.W."/>
            <person name="Gulliver D."/>
            <person name="May H.D."/>
            <person name="Norman R.S."/>
        </authorList>
    </citation>
    <scope>NUCLEOTIDE SEQUENCE [LARGE SCALE GENOMIC DNA]</scope>
    <source>
        <strain evidence="2 3">DSM 8238</strain>
    </source>
</reference>
<dbReference type="InterPro" id="IPR032675">
    <property type="entry name" value="LRR_dom_sf"/>
</dbReference>
<sequence length="625" mass="67230">MECYILPSFSLVYHKKQVDNAKNDGKAVIYVAHSYHDCLCDSIIGRKICLKSALDKAETLYESDYFRMIIATQERNLGGKSMETKKTISKKRGKKIWSLILTLVMVVQLLPPMAMPVQAEGEVYGVLQSDGTIHETNADNTVPTSTVIADKTTVTHLFAADDVKSIDDWAFCNCEVLTTVTMPKVTAIGAEAFNGCQALTSVEVPAVTLIDEGAFSMDDALVHINMAAVETINTGAFANCEKMETAEMPAATSIGIAAFTNCRVLTTVKMPLITSINDQLFMNDKDLTTVEIPEATSIGAGAFAGCGDLTTVAVPKITAIGMEAFSQCPLLSNLTVGATPPTVGKDAFKACKATTLTIAGGNTLAAVALYEAADTSSQSGYWYGWPLVVQTYALTYNENGGSGTMAEQVFTESTKQALVKNIFERTGYTFAGWNTKQDGTGTAYADGADFTAAATTTLYAQWTEETNSGVTYRTHIQNNGWENTWASDGNRSGTEGQSLRLEAIEINLTGENLPAGAHIEYLTHVQNTGWETDWTRDGQPAGTEGQCLRLEAIQIRLVDMPGYSVQYRTHVQNDGWETKWSADGESAGTEGQSLRLEAIEIRLVRVAPAPGGLTAEAASHGISLT</sequence>
<dbReference type="PANTHER" id="PTHR45661:SF3">
    <property type="entry name" value="IG-LIKE DOMAIN-CONTAINING PROTEIN"/>
    <property type="match status" value="1"/>
</dbReference>
<dbReference type="EMBL" id="WJBC01000001">
    <property type="protein sequence ID" value="MBC3802937.1"/>
    <property type="molecule type" value="Genomic_DNA"/>
</dbReference>
<dbReference type="Pfam" id="PF09479">
    <property type="entry name" value="Flg_new"/>
    <property type="match status" value="1"/>
</dbReference>
<dbReference type="InterPro" id="IPR053139">
    <property type="entry name" value="Surface_bspA-like"/>
</dbReference>
<organism evidence="2 3">
    <name type="scientific">Acetobacterium fimetarium</name>
    <dbReference type="NCBI Taxonomy" id="52691"/>
    <lineage>
        <taxon>Bacteria</taxon>
        <taxon>Bacillati</taxon>
        <taxon>Bacillota</taxon>
        <taxon>Clostridia</taxon>
        <taxon>Eubacteriales</taxon>
        <taxon>Eubacteriaceae</taxon>
        <taxon>Acetobacterium</taxon>
    </lineage>
</organism>
<gene>
    <name evidence="2" type="ORF">GH808_00575</name>
</gene>